<dbReference type="KEGG" id="osg:BST96_14240"/>
<dbReference type="PROSITE" id="PS50943">
    <property type="entry name" value="HTH_CROC1"/>
    <property type="match status" value="1"/>
</dbReference>
<dbReference type="InterPro" id="IPR001387">
    <property type="entry name" value="Cro/C1-type_HTH"/>
</dbReference>
<keyword evidence="4" id="KW-1185">Reference proteome</keyword>
<evidence type="ECO:0000313" key="3">
    <source>
        <dbReference type="EMBL" id="ARN75173.1"/>
    </source>
</evidence>
<dbReference type="SMART" id="SM00530">
    <property type="entry name" value="HTH_XRE"/>
    <property type="match status" value="1"/>
</dbReference>
<dbReference type="SUPFAM" id="SSF47413">
    <property type="entry name" value="lambda repressor-like DNA-binding domains"/>
    <property type="match status" value="1"/>
</dbReference>
<gene>
    <name evidence="3" type="ORF">BST96_14240</name>
</gene>
<dbReference type="Gene3D" id="1.10.260.40">
    <property type="entry name" value="lambda repressor-like DNA-binding domains"/>
    <property type="match status" value="1"/>
</dbReference>
<accession>A0A1X9NMP1</accession>
<dbReference type="OrthoDB" id="7595480at2"/>
<dbReference type="RefSeq" id="WP_085759345.1">
    <property type="nucleotide sequence ID" value="NZ_CP019343.1"/>
</dbReference>
<dbReference type="Pfam" id="PF01381">
    <property type="entry name" value="HTH_3"/>
    <property type="match status" value="1"/>
</dbReference>
<organism evidence="3 4">
    <name type="scientific">Oceanicoccus sagamiensis</name>
    <dbReference type="NCBI Taxonomy" id="716816"/>
    <lineage>
        <taxon>Bacteria</taxon>
        <taxon>Pseudomonadati</taxon>
        <taxon>Pseudomonadota</taxon>
        <taxon>Gammaproteobacteria</taxon>
        <taxon>Cellvibrionales</taxon>
        <taxon>Spongiibacteraceae</taxon>
        <taxon>Oceanicoccus</taxon>
    </lineage>
</organism>
<dbReference type="InterPro" id="IPR010982">
    <property type="entry name" value="Lambda_DNA-bd_dom_sf"/>
</dbReference>
<dbReference type="STRING" id="716816.BST96_14240"/>
<dbReference type="EMBL" id="CP019343">
    <property type="protein sequence ID" value="ARN75173.1"/>
    <property type="molecule type" value="Genomic_DNA"/>
</dbReference>
<protein>
    <recommendedName>
        <fullName evidence="2">HTH cro/C1-type domain-containing protein</fullName>
    </recommendedName>
</protein>
<evidence type="ECO:0000313" key="4">
    <source>
        <dbReference type="Proteomes" id="UP000193450"/>
    </source>
</evidence>
<dbReference type="Proteomes" id="UP000193450">
    <property type="component" value="Chromosome"/>
</dbReference>
<name>A0A1X9NMP1_9GAMM</name>
<evidence type="ECO:0000259" key="2">
    <source>
        <dbReference type="PROSITE" id="PS50943"/>
    </source>
</evidence>
<dbReference type="CDD" id="cd00093">
    <property type="entry name" value="HTH_XRE"/>
    <property type="match status" value="1"/>
</dbReference>
<feature type="domain" description="HTH cro/C1-type" evidence="2">
    <location>
        <begin position="13"/>
        <end position="65"/>
    </location>
</feature>
<feature type="compositionally biased region" description="Polar residues" evidence="1">
    <location>
        <begin position="103"/>
        <end position="112"/>
    </location>
</feature>
<sequence>MINNDIKELGNKIAKLRIGKNLKQSELAYEAGVSERTLQRIEAGEIVKSDGLLKVIGQLGRLDDMLTALDTPSFSPYEIVASTKAKYSVDNKPRKSRVRRSKQSNTSASNKANIVWPEDQP</sequence>
<dbReference type="AlphaFoldDB" id="A0A1X9NMP1"/>
<reference evidence="3 4" key="1">
    <citation type="submission" date="2016-11" db="EMBL/GenBank/DDBJ databases">
        <title>Trade-off between light-utilization and light-protection in marine flavobacteria.</title>
        <authorList>
            <person name="Kumagai Y."/>
        </authorList>
    </citation>
    <scope>NUCLEOTIDE SEQUENCE [LARGE SCALE GENOMIC DNA]</scope>
    <source>
        <strain evidence="3 4">NBRC 107125</strain>
    </source>
</reference>
<dbReference type="GO" id="GO:0003677">
    <property type="term" value="F:DNA binding"/>
    <property type="evidence" value="ECO:0007669"/>
    <property type="project" value="InterPro"/>
</dbReference>
<feature type="region of interest" description="Disordered" evidence="1">
    <location>
        <begin position="90"/>
        <end position="121"/>
    </location>
</feature>
<evidence type="ECO:0000256" key="1">
    <source>
        <dbReference type="SAM" id="MobiDB-lite"/>
    </source>
</evidence>
<proteinExistence type="predicted"/>